<dbReference type="AlphaFoldDB" id="A0A4Y2GMW2"/>
<keyword evidence="5 14" id="KW-0349">Heme</keyword>
<name>A0A4Y2GMW2_ARAVE</name>
<evidence type="ECO:0000256" key="6">
    <source>
        <dbReference type="ARBA" id="ARBA00022723"/>
    </source>
</evidence>
<accession>A0A4Y2GMW2</accession>
<dbReference type="Proteomes" id="UP000499080">
    <property type="component" value="Unassembled WGS sequence"/>
</dbReference>
<dbReference type="Pfam" id="PF00067">
    <property type="entry name" value="p450"/>
    <property type="match status" value="1"/>
</dbReference>
<protein>
    <submittedName>
        <fullName evidence="16">Cytochrome P450 3A41</fullName>
    </submittedName>
</protein>
<comment type="similarity">
    <text evidence="4 15">Belongs to the cytochrome P450 family.</text>
</comment>
<dbReference type="CDD" id="cd11055">
    <property type="entry name" value="CYP3A-like"/>
    <property type="match status" value="1"/>
</dbReference>
<dbReference type="FunFam" id="1.10.630.10:FF:000042">
    <property type="entry name" value="Cytochrome P450"/>
    <property type="match status" value="1"/>
</dbReference>
<evidence type="ECO:0000256" key="7">
    <source>
        <dbReference type="ARBA" id="ARBA00022824"/>
    </source>
</evidence>
<evidence type="ECO:0000256" key="14">
    <source>
        <dbReference type="PIRSR" id="PIRSR602401-1"/>
    </source>
</evidence>
<keyword evidence="12" id="KW-0472">Membrane</keyword>
<dbReference type="SUPFAM" id="SSF48264">
    <property type="entry name" value="Cytochrome P450"/>
    <property type="match status" value="1"/>
</dbReference>
<keyword evidence="17" id="KW-1185">Reference proteome</keyword>
<evidence type="ECO:0000313" key="16">
    <source>
        <dbReference type="EMBL" id="GBM53404.1"/>
    </source>
</evidence>
<dbReference type="InterPro" id="IPR050705">
    <property type="entry name" value="Cytochrome_P450_3A"/>
</dbReference>
<reference evidence="16 17" key="1">
    <citation type="journal article" date="2019" name="Sci. Rep.">
        <title>Orb-weaving spider Araneus ventricosus genome elucidates the spidroin gene catalogue.</title>
        <authorList>
            <person name="Kono N."/>
            <person name="Nakamura H."/>
            <person name="Ohtoshi R."/>
            <person name="Moran D.A.P."/>
            <person name="Shinohara A."/>
            <person name="Yoshida Y."/>
            <person name="Fujiwara M."/>
            <person name="Mori M."/>
            <person name="Tomita M."/>
            <person name="Arakawa K."/>
        </authorList>
    </citation>
    <scope>NUCLEOTIDE SEQUENCE [LARGE SCALE GENOMIC DNA]</scope>
</reference>
<evidence type="ECO:0000256" key="8">
    <source>
        <dbReference type="ARBA" id="ARBA00022848"/>
    </source>
</evidence>
<dbReference type="InterPro" id="IPR002401">
    <property type="entry name" value="Cyt_P450_E_grp-I"/>
</dbReference>
<keyword evidence="11 15" id="KW-0503">Monooxygenase</keyword>
<evidence type="ECO:0000256" key="9">
    <source>
        <dbReference type="ARBA" id="ARBA00023002"/>
    </source>
</evidence>
<dbReference type="OrthoDB" id="6501435at2759"/>
<gene>
    <name evidence="16" type="primary">Cyp3a41a_3</name>
    <name evidence="16" type="ORF">AVEN_103792_1</name>
</gene>
<dbReference type="PRINTS" id="PR00463">
    <property type="entry name" value="EP450I"/>
</dbReference>
<dbReference type="Gene3D" id="1.10.630.10">
    <property type="entry name" value="Cytochrome P450"/>
    <property type="match status" value="1"/>
</dbReference>
<keyword evidence="8" id="KW-0492">Microsome</keyword>
<evidence type="ECO:0000256" key="15">
    <source>
        <dbReference type="RuleBase" id="RU000461"/>
    </source>
</evidence>
<dbReference type="GO" id="GO:0016705">
    <property type="term" value="F:oxidoreductase activity, acting on paired donors, with incorporation or reduction of molecular oxygen"/>
    <property type="evidence" value="ECO:0007669"/>
    <property type="project" value="InterPro"/>
</dbReference>
<evidence type="ECO:0000256" key="3">
    <source>
        <dbReference type="ARBA" id="ARBA00004406"/>
    </source>
</evidence>
<dbReference type="PANTHER" id="PTHR24302:SF15">
    <property type="entry name" value="FATTY-ACID PEROXYGENASE"/>
    <property type="match status" value="1"/>
</dbReference>
<evidence type="ECO:0000256" key="1">
    <source>
        <dbReference type="ARBA" id="ARBA00001971"/>
    </source>
</evidence>
<organism evidence="16 17">
    <name type="scientific">Araneus ventricosus</name>
    <name type="common">Orbweaver spider</name>
    <name type="synonym">Epeira ventricosa</name>
    <dbReference type="NCBI Taxonomy" id="182803"/>
    <lineage>
        <taxon>Eukaryota</taxon>
        <taxon>Metazoa</taxon>
        <taxon>Ecdysozoa</taxon>
        <taxon>Arthropoda</taxon>
        <taxon>Chelicerata</taxon>
        <taxon>Arachnida</taxon>
        <taxon>Araneae</taxon>
        <taxon>Araneomorphae</taxon>
        <taxon>Entelegynae</taxon>
        <taxon>Araneoidea</taxon>
        <taxon>Araneidae</taxon>
        <taxon>Araneus</taxon>
    </lineage>
</organism>
<keyword evidence="6 14" id="KW-0479">Metal-binding</keyword>
<dbReference type="PROSITE" id="PS00086">
    <property type="entry name" value="CYTOCHROME_P450"/>
    <property type="match status" value="1"/>
</dbReference>
<evidence type="ECO:0000256" key="11">
    <source>
        <dbReference type="ARBA" id="ARBA00023033"/>
    </source>
</evidence>
<feature type="binding site" description="axial binding residue" evidence="14">
    <location>
        <position position="437"/>
    </location>
    <ligand>
        <name>heme</name>
        <dbReference type="ChEBI" id="CHEBI:30413"/>
    </ligand>
    <ligandPart>
        <name>Fe</name>
        <dbReference type="ChEBI" id="CHEBI:18248"/>
    </ligandPart>
</feature>
<dbReference type="EMBL" id="BGPR01001416">
    <property type="protein sequence ID" value="GBM53404.1"/>
    <property type="molecule type" value="Genomic_DNA"/>
</dbReference>
<dbReference type="GO" id="GO:0005789">
    <property type="term" value="C:endoplasmic reticulum membrane"/>
    <property type="evidence" value="ECO:0007669"/>
    <property type="project" value="UniProtKB-SubCell"/>
</dbReference>
<comment type="caution">
    <text evidence="16">The sequence shown here is derived from an EMBL/GenBank/DDBJ whole genome shotgun (WGS) entry which is preliminary data.</text>
</comment>
<dbReference type="InterPro" id="IPR036396">
    <property type="entry name" value="Cyt_P450_sf"/>
</dbReference>
<dbReference type="PRINTS" id="PR00385">
    <property type="entry name" value="P450"/>
</dbReference>
<keyword evidence="7" id="KW-0256">Endoplasmic reticulum</keyword>
<dbReference type="GO" id="GO:0020037">
    <property type="term" value="F:heme binding"/>
    <property type="evidence" value="ECO:0007669"/>
    <property type="project" value="InterPro"/>
</dbReference>
<sequence>MEVITILLATVTACIAVIIASWTRNRRKRHNLFKRCGIPGPEPAFWTGNLKEIKSKPTPNETITAWLKKYGNIFGYFNGELPFVVVKDLEMLKQIFIKDFHVFCNRPFVMDISPLNRTLIGLKGTRWKEVRSILTPNFSTGKIKLLSHIVSRKVDITVDVVTKKAEKGEIFDMHEVVQALTLDVIADCALAMKTRCQDNPQDIFLTSVRSYFHHAHNSVLEYAIMFPSVKYIMSFLNKFMTAGQMTNLIVDSVNKAISERRKNPEVKSMDFLQMMLDHRGNDGTAVGLSDEEIVANSYLFILGGYESTATSLAYTFYLLAKHPEIQDKLYEEIKKAEDDSYITVQSLPYLNQMLTESLRLYPPITGFINRECSEDYQVGSITIPKGAVVQAPVWDIHHDPELWPDPWTFDPNRFSPENKASLNSMAYMPFGIGRRNCIAAQFALSEAKLTIFKLVKKFRFEACEKTDDPLTLICPAVITTPANGVHLRAVPRAATM</sequence>
<evidence type="ECO:0000256" key="12">
    <source>
        <dbReference type="ARBA" id="ARBA00023136"/>
    </source>
</evidence>
<evidence type="ECO:0000256" key="2">
    <source>
        <dbReference type="ARBA" id="ARBA00004174"/>
    </source>
</evidence>
<evidence type="ECO:0000313" key="17">
    <source>
        <dbReference type="Proteomes" id="UP000499080"/>
    </source>
</evidence>
<dbReference type="InterPro" id="IPR001128">
    <property type="entry name" value="Cyt_P450"/>
</dbReference>
<comment type="subcellular location">
    <subcellularLocation>
        <location evidence="3">Endoplasmic reticulum membrane</location>
        <topology evidence="3">Peripheral membrane protein</topology>
    </subcellularLocation>
    <subcellularLocation>
        <location evidence="2">Microsome membrane</location>
        <topology evidence="2">Peripheral membrane protein</topology>
    </subcellularLocation>
</comment>
<dbReference type="PANTHER" id="PTHR24302">
    <property type="entry name" value="CYTOCHROME P450 FAMILY 3"/>
    <property type="match status" value="1"/>
</dbReference>
<evidence type="ECO:0000256" key="5">
    <source>
        <dbReference type="ARBA" id="ARBA00022617"/>
    </source>
</evidence>
<comment type="cofactor">
    <cofactor evidence="1 14">
        <name>heme</name>
        <dbReference type="ChEBI" id="CHEBI:30413"/>
    </cofactor>
</comment>
<comment type="function">
    <text evidence="13">Cytochromes P450 are a group of heme-thiolate monooxygenases. They oxidize a variety of structurally unrelated compounds, including steroids, fatty acids, and xenobiotics.</text>
</comment>
<keyword evidence="10 14" id="KW-0408">Iron</keyword>
<dbReference type="GO" id="GO:0008395">
    <property type="term" value="F:steroid hydroxylase activity"/>
    <property type="evidence" value="ECO:0007669"/>
    <property type="project" value="TreeGrafter"/>
</dbReference>
<evidence type="ECO:0000256" key="4">
    <source>
        <dbReference type="ARBA" id="ARBA00010617"/>
    </source>
</evidence>
<proteinExistence type="inferred from homology"/>
<evidence type="ECO:0000256" key="10">
    <source>
        <dbReference type="ARBA" id="ARBA00023004"/>
    </source>
</evidence>
<dbReference type="GO" id="GO:0005506">
    <property type="term" value="F:iron ion binding"/>
    <property type="evidence" value="ECO:0007669"/>
    <property type="project" value="InterPro"/>
</dbReference>
<dbReference type="InterPro" id="IPR017972">
    <property type="entry name" value="Cyt_P450_CS"/>
</dbReference>
<evidence type="ECO:0000256" key="13">
    <source>
        <dbReference type="ARBA" id="ARBA00043906"/>
    </source>
</evidence>
<keyword evidence="9 15" id="KW-0560">Oxidoreductase</keyword>